<evidence type="ECO:0000256" key="2">
    <source>
        <dbReference type="ARBA" id="ARBA00004742"/>
    </source>
</evidence>
<dbReference type="GO" id="GO:0019563">
    <property type="term" value="P:glycerol catabolic process"/>
    <property type="evidence" value="ECO:0007669"/>
    <property type="project" value="TreeGrafter"/>
</dbReference>
<evidence type="ECO:0000256" key="12">
    <source>
        <dbReference type="ARBA" id="ARBA00055680"/>
    </source>
</evidence>
<dbReference type="Proteomes" id="UP000286482">
    <property type="component" value="Unassembled WGS sequence"/>
</dbReference>
<dbReference type="FunFam" id="3.20.20.70:FF:000020">
    <property type="entry name" value="Triosephosphate isomerase"/>
    <property type="match status" value="1"/>
</dbReference>
<organism evidence="15 16">
    <name type="scientific">Alginatibacterium sediminis</name>
    <dbReference type="NCBI Taxonomy" id="2164068"/>
    <lineage>
        <taxon>Bacteria</taxon>
        <taxon>Pseudomonadati</taxon>
        <taxon>Pseudomonadota</taxon>
        <taxon>Gammaproteobacteria</taxon>
        <taxon>Alteromonadales</taxon>
        <taxon>Alteromonadaceae</taxon>
        <taxon>Alginatibacterium</taxon>
    </lineage>
</organism>
<comment type="pathway">
    <text evidence="2 13 14">Carbohydrate biosynthesis; gluconeogenesis.</text>
</comment>
<feature type="binding site" evidence="13">
    <location>
        <position position="173"/>
    </location>
    <ligand>
        <name>substrate</name>
    </ligand>
</feature>
<dbReference type="HAMAP" id="MF_00147_B">
    <property type="entry name" value="TIM_B"/>
    <property type="match status" value="1"/>
</dbReference>
<dbReference type="InterPro" id="IPR022896">
    <property type="entry name" value="TrioseP_Isoase_bac/euk"/>
</dbReference>
<dbReference type="GO" id="GO:0006096">
    <property type="term" value="P:glycolytic process"/>
    <property type="evidence" value="ECO:0007669"/>
    <property type="project" value="UniProtKB-UniRule"/>
</dbReference>
<dbReference type="CDD" id="cd00311">
    <property type="entry name" value="TIM"/>
    <property type="match status" value="1"/>
</dbReference>
<dbReference type="GO" id="GO:0004807">
    <property type="term" value="F:triose-phosphate isomerase activity"/>
    <property type="evidence" value="ECO:0007669"/>
    <property type="project" value="UniProtKB-UniRule"/>
</dbReference>
<keyword evidence="9 13" id="KW-0963">Cytoplasm</keyword>
<keyword evidence="16" id="KW-1185">Reference proteome</keyword>
<comment type="catalytic activity">
    <reaction evidence="1 13 14">
        <text>D-glyceraldehyde 3-phosphate = dihydroxyacetone phosphate</text>
        <dbReference type="Rhea" id="RHEA:18585"/>
        <dbReference type="ChEBI" id="CHEBI:57642"/>
        <dbReference type="ChEBI" id="CHEBI:59776"/>
        <dbReference type="EC" id="5.3.1.1"/>
    </reaction>
</comment>
<dbReference type="InterPro" id="IPR013785">
    <property type="entry name" value="Aldolase_TIM"/>
</dbReference>
<comment type="function">
    <text evidence="12 13">Involved in the gluconeogenesis. Catalyzes stereospecifically the conversion of dihydroxyacetone phosphate (DHAP) to D-glyceraldehyde-3-phosphate (G3P).</text>
</comment>
<dbReference type="Pfam" id="PF00121">
    <property type="entry name" value="TIM"/>
    <property type="match status" value="1"/>
</dbReference>
<evidence type="ECO:0000256" key="6">
    <source>
        <dbReference type="ARBA" id="ARBA00011940"/>
    </source>
</evidence>
<dbReference type="InterPro" id="IPR035990">
    <property type="entry name" value="TIM_sf"/>
</dbReference>
<evidence type="ECO:0000256" key="7">
    <source>
        <dbReference type="ARBA" id="ARBA00019397"/>
    </source>
</evidence>
<dbReference type="GO" id="GO:0046166">
    <property type="term" value="P:glyceraldehyde-3-phosphate biosynthetic process"/>
    <property type="evidence" value="ECO:0007669"/>
    <property type="project" value="TreeGrafter"/>
</dbReference>
<dbReference type="InterPro" id="IPR020861">
    <property type="entry name" value="Triosephosphate_isomerase_AS"/>
</dbReference>
<evidence type="ECO:0000256" key="8">
    <source>
        <dbReference type="ARBA" id="ARBA00022432"/>
    </source>
</evidence>
<dbReference type="NCBIfam" id="TIGR00419">
    <property type="entry name" value="tim"/>
    <property type="match status" value="1"/>
</dbReference>
<comment type="subunit">
    <text evidence="5 13 14">Homodimer.</text>
</comment>
<protein>
    <recommendedName>
        <fullName evidence="7 13">Triosephosphate isomerase</fullName>
        <shortName evidence="13">TIM</shortName>
        <shortName evidence="13">TPI</shortName>
        <ecNumber evidence="6 13">5.3.1.1</ecNumber>
    </recommendedName>
    <alternativeName>
        <fullName evidence="13">Triose-phosphate isomerase</fullName>
    </alternativeName>
</protein>
<dbReference type="PANTHER" id="PTHR21139">
    <property type="entry name" value="TRIOSEPHOSPHATE ISOMERASE"/>
    <property type="match status" value="1"/>
</dbReference>
<evidence type="ECO:0000256" key="4">
    <source>
        <dbReference type="ARBA" id="ARBA00007422"/>
    </source>
</evidence>
<accession>A0A420EHA3</accession>
<dbReference type="EC" id="5.3.1.1" evidence="6 13"/>
<comment type="similarity">
    <text evidence="4 13 14">Belongs to the triosephosphate isomerase family.</text>
</comment>
<dbReference type="InterPro" id="IPR000652">
    <property type="entry name" value="Triosephosphate_isomerase"/>
</dbReference>
<dbReference type="UniPathway" id="UPA00138"/>
<evidence type="ECO:0000313" key="15">
    <source>
        <dbReference type="EMBL" id="RKF19936.1"/>
    </source>
</evidence>
<dbReference type="RefSeq" id="WP_120353940.1">
    <property type="nucleotide sequence ID" value="NZ_RAQO01000004.1"/>
</dbReference>
<dbReference type="GO" id="GO:0006094">
    <property type="term" value="P:gluconeogenesis"/>
    <property type="evidence" value="ECO:0007669"/>
    <property type="project" value="UniProtKB-UniRule"/>
</dbReference>
<dbReference type="PROSITE" id="PS51440">
    <property type="entry name" value="TIM_2"/>
    <property type="match status" value="1"/>
</dbReference>
<comment type="pathway">
    <text evidence="13 14">Carbohydrate degradation; glycolysis; D-glyceraldehyde 3-phosphate from glycerone phosphate: step 1/1.</text>
</comment>
<keyword evidence="10 13" id="KW-0324">Glycolysis</keyword>
<feature type="active site" description="Proton acceptor" evidence="13">
    <location>
        <position position="167"/>
    </location>
</feature>
<evidence type="ECO:0000256" key="3">
    <source>
        <dbReference type="ARBA" id="ARBA00004939"/>
    </source>
</evidence>
<comment type="pathway">
    <text evidence="3">Carbohydrate metabolism; erythritol degradation.</text>
</comment>
<evidence type="ECO:0000256" key="13">
    <source>
        <dbReference type="HAMAP-Rule" id="MF_00147"/>
    </source>
</evidence>
<comment type="caution">
    <text evidence="15">The sequence shown here is derived from an EMBL/GenBank/DDBJ whole genome shotgun (WGS) entry which is preliminary data.</text>
</comment>
<dbReference type="PANTHER" id="PTHR21139:SF42">
    <property type="entry name" value="TRIOSEPHOSPHATE ISOMERASE"/>
    <property type="match status" value="1"/>
</dbReference>
<gene>
    <name evidence="13" type="primary">tpiA</name>
    <name evidence="15" type="ORF">DBZ36_05645</name>
</gene>
<evidence type="ECO:0000256" key="5">
    <source>
        <dbReference type="ARBA" id="ARBA00011738"/>
    </source>
</evidence>
<keyword evidence="11 13" id="KW-0413">Isomerase</keyword>
<dbReference type="Gene3D" id="3.20.20.70">
    <property type="entry name" value="Aldolase class I"/>
    <property type="match status" value="1"/>
</dbReference>
<feature type="binding site" evidence="13">
    <location>
        <position position="212"/>
    </location>
    <ligand>
        <name>substrate</name>
    </ligand>
</feature>
<dbReference type="UniPathway" id="UPA00109">
    <property type="reaction ID" value="UER00189"/>
</dbReference>
<feature type="binding site" evidence="13">
    <location>
        <begin position="9"/>
        <end position="11"/>
    </location>
    <ligand>
        <name>substrate</name>
    </ligand>
</feature>
<dbReference type="SUPFAM" id="SSF51351">
    <property type="entry name" value="Triosephosphate isomerase (TIM)"/>
    <property type="match status" value="1"/>
</dbReference>
<keyword evidence="8 13" id="KW-0312">Gluconeogenesis</keyword>
<comment type="subcellular location">
    <subcellularLocation>
        <location evidence="13 14">Cytoplasm</location>
    </subcellularLocation>
</comment>
<evidence type="ECO:0000256" key="11">
    <source>
        <dbReference type="ARBA" id="ARBA00023235"/>
    </source>
</evidence>
<dbReference type="EMBL" id="RAQO01000004">
    <property type="protein sequence ID" value="RKF19936.1"/>
    <property type="molecule type" value="Genomic_DNA"/>
</dbReference>
<feature type="binding site" evidence="13">
    <location>
        <begin position="233"/>
        <end position="234"/>
    </location>
    <ligand>
        <name>substrate</name>
    </ligand>
</feature>
<proteinExistence type="inferred from homology"/>
<reference evidence="15 16" key="1">
    <citation type="submission" date="2018-09" db="EMBL/GenBank/DDBJ databases">
        <authorList>
            <person name="Wang Z."/>
        </authorList>
    </citation>
    <scope>NUCLEOTIDE SEQUENCE [LARGE SCALE GENOMIC DNA]</scope>
    <source>
        <strain evidence="15 16">ALS 81</strain>
    </source>
</reference>
<sequence length="250" mass="25926">MRQALVMGNWKLNGTKASVEALATALIAPAKAASNVEVAVCPPVIFLGQVQSILADTPISYGSQDANVNVAGAYTGENSPVMIKEFGAKYSLVGHSERRQYHNETDAVVAAKFQAIQANDLVPVLCIGETLEENEAGKTQEVVERQIQAVIDLCGVASLSNAVIAYEPVWAIGTGKSATAQQAQDVHASIRAFLAAQDSNVAQKIQILYGGSVKGASAAELFGQADIDGGLVGGAALDAEDFAKIIAAAN</sequence>
<evidence type="ECO:0000256" key="1">
    <source>
        <dbReference type="ARBA" id="ARBA00000474"/>
    </source>
</evidence>
<dbReference type="GO" id="GO:0005829">
    <property type="term" value="C:cytosol"/>
    <property type="evidence" value="ECO:0007669"/>
    <property type="project" value="TreeGrafter"/>
</dbReference>
<feature type="active site" description="Electrophile" evidence="13">
    <location>
        <position position="95"/>
    </location>
</feature>
<evidence type="ECO:0000256" key="9">
    <source>
        <dbReference type="ARBA" id="ARBA00022490"/>
    </source>
</evidence>
<evidence type="ECO:0000313" key="16">
    <source>
        <dbReference type="Proteomes" id="UP000286482"/>
    </source>
</evidence>
<dbReference type="AlphaFoldDB" id="A0A420EHA3"/>
<evidence type="ECO:0000256" key="10">
    <source>
        <dbReference type="ARBA" id="ARBA00023152"/>
    </source>
</evidence>
<name>A0A420EHA3_9ALTE</name>
<dbReference type="OrthoDB" id="9809429at2"/>
<dbReference type="PROSITE" id="PS00171">
    <property type="entry name" value="TIM_1"/>
    <property type="match status" value="1"/>
</dbReference>
<evidence type="ECO:0000256" key="14">
    <source>
        <dbReference type="RuleBase" id="RU363013"/>
    </source>
</evidence>